<organism evidence="1">
    <name type="scientific">Arundo donax</name>
    <name type="common">Giant reed</name>
    <name type="synonym">Donax arundinaceus</name>
    <dbReference type="NCBI Taxonomy" id="35708"/>
    <lineage>
        <taxon>Eukaryota</taxon>
        <taxon>Viridiplantae</taxon>
        <taxon>Streptophyta</taxon>
        <taxon>Embryophyta</taxon>
        <taxon>Tracheophyta</taxon>
        <taxon>Spermatophyta</taxon>
        <taxon>Magnoliopsida</taxon>
        <taxon>Liliopsida</taxon>
        <taxon>Poales</taxon>
        <taxon>Poaceae</taxon>
        <taxon>PACMAD clade</taxon>
        <taxon>Arundinoideae</taxon>
        <taxon>Arundineae</taxon>
        <taxon>Arundo</taxon>
    </lineage>
</organism>
<name>A0A0A8YX73_ARUDO</name>
<evidence type="ECO:0000313" key="1">
    <source>
        <dbReference type="EMBL" id="JAD29080.1"/>
    </source>
</evidence>
<dbReference type="AlphaFoldDB" id="A0A0A8YX73"/>
<protein>
    <submittedName>
        <fullName evidence="1">Uncharacterized protein</fullName>
    </submittedName>
</protein>
<dbReference type="EMBL" id="GBRH01268815">
    <property type="protein sequence ID" value="JAD29080.1"/>
    <property type="molecule type" value="Transcribed_RNA"/>
</dbReference>
<sequence length="60" mass="6487">MSQPSRKPAAACVPARRRRVLCTRGFNPPAPPLIPCEVKWVPRTHIPAAHPTAQPGPADL</sequence>
<proteinExistence type="predicted"/>
<accession>A0A0A8YX73</accession>
<reference evidence="1" key="2">
    <citation type="journal article" date="2015" name="Data Brief">
        <title>Shoot transcriptome of the giant reed, Arundo donax.</title>
        <authorList>
            <person name="Barrero R.A."/>
            <person name="Guerrero F.D."/>
            <person name="Moolhuijzen P."/>
            <person name="Goolsby J.A."/>
            <person name="Tidwell J."/>
            <person name="Bellgard S.E."/>
            <person name="Bellgard M.I."/>
        </authorList>
    </citation>
    <scope>NUCLEOTIDE SEQUENCE</scope>
    <source>
        <tissue evidence="1">Shoot tissue taken approximately 20 cm above the soil surface</tissue>
    </source>
</reference>
<reference evidence="1" key="1">
    <citation type="submission" date="2014-09" db="EMBL/GenBank/DDBJ databases">
        <authorList>
            <person name="Magalhaes I.L.F."/>
            <person name="Oliveira U."/>
            <person name="Santos F.R."/>
            <person name="Vidigal T.H.D.A."/>
            <person name="Brescovit A.D."/>
            <person name="Santos A.J."/>
        </authorList>
    </citation>
    <scope>NUCLEOTIDE SEQUENCE</scope>
    <source>
        <tissue evidence="1">Shoot tissue taken approximately 20 cm above the soil surface</tissue>
    </source>
</reference>